<feature type="compositionally biased region" description="Basic and acidic residues" evidence="1">
    <location>
        <begin position="1"/>
        <end position="14"/>
    </location>
</feature>
<evidence type="ECO:0000313" key="3">
    <source>
        <dbReference type="Proteomes" id="UP001142489"/>
    </source>
</evidence>
<dbReference type="OrthoDB" id="10017439at2759"/>
<protein>
    <recommendedName>
        <fullName evidence="4">Protein LIAT1</fullName>
    </recommendedName>
</protein>
<keyword evidence="3" id="KW-1185">Reference proteome</keyword>
<name>A0A9Q0XEM1_9SAUR</name>
<reference evidence="2" key="1">
    <citation type="journal article" date="2023" name="DNA Res.">
        <title>Chromosome-level genome assembly of Phrynocephalus forsythii using third-generation DNA sequencing and Hi-C analysis.</title>
        <authorList>
            <person name="Qi Y."/>
            <person name="Zhao W."/>
            <person name="Zhao Y."/>
            <person name="Niu C."/>
            <person name="Cao S."/>
            <person name="Zhang Y."/>
        </authorList>
    </citation>
    <scope>NUCLEOTIDE SEQUENCE</scope>
    <source>
        <tissue evidence="2">Muscle</tissue>
    </source>
</reference>
<dbReference type="Proteomes" id="UP001142489">
    <property type="component" value="Unassembled WGS sequence"/>
</dbReference>
<accession>A0A9Q0XEM1</accession>
<organism evidence="2 3">
    <name type="scientific">Phrynocephalus forsythii</name>
    <dbReference type="NCBI Taxonomy" id="171643"/>
    <lineage>
        <taxon>Eukaryota</taxon>
        <taxon>Metazoa</taxon>
        <taxon>Chordata</taxon>
        <taxon>Craniata</taxon>
        <taxon>Vertebrata</taxon>
        <taxon>Euteleostomi</taxon>
        <taxon>Lepidosauria</taxon>
        <taxon>Squamata</taxon>
        <taxon>Bifurcata</taxon>
        <taxon>Unidentata</taxon>
        <taxon>Episquamata</taxon>
        <taxon>Toxicofera</taxon>
        <taxon>Iguania</taxon>
        <taxon>Acrodonta</taxon>
        <taxon>Agamidae</taxon>
        <taxon>Agaminae</taxon>
        <taxon>Phrynocephalus</taxon>
    </lineage>
</organism>
<dbReference type="PANTHER" id="PTHR36474">
    <property type="entry name" value="PROTEIN LIAT1"/>
    <property type="match status" value="1"/>
</dbReference>
<dbReference type="PANTHER" id="PTHR36474:SF1">
    <property type="entry name" value="PROTEIN LIAT1"/>
    <property type="match status" value="1"/>
</dbReference>
<proteinExistence type="predicted"/>
<feature type="region of interest" description="Disordered" evidence="1">
    <location>
        <begin position="1"/>
        <end position="135"/>
    </location>
</feature>
<feature type="compositionally biased region" description="Polar residues" evidence="1">
    <location>
        <begin position="187"/>
        <end position="217"/>
    </location>
</feature>
<sequence>MRSGKQREASRDTESCEVSSEEEEGAKGKRSPAKGGPPGPGKSGRKKSRKKKKKKASQDGEKSPSKAKLQAAFLKPSSERLHPRSDDGRRPGATKEAPGRPSGHLVPASTSTWSFLATHEGDPFAPSNESLRWDGTLDDPVAEEERMWRYRLHRRKRYIDYLQRNLPPEPSFTLRNLSELCPCAPTNGESNLGQSESPPSTSEVSQSESRLQFSDHV</sequence>
<feature type="compositionally biased region" description="Basic and acidic residues" evidence="1">
    <location>
        <begin position="77"/>
        <end position="90"/>
    </location>
</feature>
<evidence type="ECO:0000256" key="1">
    <source>
        <dbReference type="SAM" id="MobiDB-lite"/>
    </source>
</evidence>
<comment type="caution">
    <text evidence="2">The sequence shown here is derived from an EMBL/GenBank/DDBJ whole genome shotgun (WGS) entry which is preliminary data.</text>
</comment>
<dbReference type="EMBL" id="JAPFRF010000017">
    <property type="protein sequence ID" value="KAJ7308826.1"/>
    <property type="molecule type" value="Genomic_DNA"/>
</dbReference>
<evidence type="ECO:0000313" key="2">
    <source>
        <dbReference type="EMBL" id="KAJ7308826.1"/>
    </source>
</evidence>
<evidence type="ECO:0008006" key="4">
    <source>
        <dbReference type="Google" id="ProtNLM"/>
    </source>
</evidence>
<dbReference type="InterPro" id="IPR038794">
    <property type="entry name" value="LIAT1"/>
</dbReference>
<feature type="compositionally biased region" description="Basic residues" evidence="1">
    <location>
        <begin position="43"/>
        <end position="55"/>
    </location>
</feature>
<gene>
    <name evidence="2" type="ORF">JRQ81_008095</name>
</gene>
<dbReference type="AlphaFoldDB" id="A0A9Q0XEM1"/>
<feature type="region of interest" description="Disordered" evidence="1">
    <location>
        <begin position="183"/>
        <end position="217"/>
    </location>
</feature>